<feature type="transmembrane region" description="Helical" evidence="7">
    <location>
        <begin position="76"/>
        <end position="94"/>
    </location>
</feature>
<dbReference type="InterPro" id="IPR051907">
    <property type="entry name" value="DoxX-like_oxidoreductase"/>
</dbReference>
<keyword evidence="4 7" id="KW-0812">Transmembrane</keyword>
<accession>A0A410S3R1</accession>
<protein>
    <submittedName>
        <fullName evidence="8">DoxX family protein</fullName>
    </submittedName>
</protein>
<dbReference type="Proteomes" id="UP000288758">
    <property type="component" value="Chromosome"/>
</dbReference>
<dbReference type="Pfam" id="PF07681">
    <property type="entry name" value="DoxX"/>
    <property type="match status" value="1"/>
</dbReference>
<evidence type="ECO:0000256" key="5">
    <source>
        <dbReference type="ARBA" id="ARBA00022989"/>
    </source>
</evidence>
<name>A0A410S3R1_CORCK</name>
<proteinExistence type="inferred from homology"/>
<feature type="transmembrane region" description="Helical" evidence="7">
    <location>
        <begin position="131"/>
        <end position="152"/>
    </location>
</feature>
<dbReference type="EMBL" id="CP034669">
    <property type="protein sequence ID" value="QAT88718.1"/>
    <property type="molecule type" value="Genomic_DNA"/>
</dbReference>
<evidence type="ECO:0000313" key="8">
    <source>
        <dbReference type="EMBL" id="QAT88718.1"/>
    </source>
</evidence>
<dbReference type="PANTHER" id="PTHR33452:SF1">
    <property type="entry name" value="INNER MEMBRANE PROTEIN YPHA-RELATED"/>
    <property type="match status" value="1"/>
</dbReference>
<organism evidence="8 9">
    <name type="scientific">Corallococcus coralloides</name>
    <name type="common">Myxococcus coralloides</name>
    <dbReference type="NCBI Taxonomy" id="184914"/>
    <lineage>
        <taxon>Bacteria</taxon>
        <taxon>Pseudomonadati</taxon>
        <taxon>Myxococcota</taxon>
        <taxon>Myxococcia</taxon>
        <taxon>Myxococcales</taxon>
        <taxon>Cystobacterineae</taxon>
        <taxon>Myxococcaceae</taxon>
        <taxon>Corallococcus</taxon>
    </lineage>
</organism>
<keyword evidence="5 7" id="KW-1133">Transmembrane helix</keyword>
<dbReference type="RefSeq" id="WP_240672602.1">
    <property type="nucleotide sequence ID" value="NZ_CP034669.1"/>
</dbReference>
<dbReference type="GO" id="GO:0005886">
    <property type="term" value="C:plasma membrane"/>
    <property type="evidence" value="ECO:0007669"/>
    <property type="project" value="UniProtKB-SubCell"/>
</dbReference>
<comment type="similarity">
    <text evidence="2">Belongs to the DoxX family.</text>
</comment>
<evidence type="ECO:0000256" key="3">
    <source>
        <dbReference type="ARBA" id="ARBA00022475"/>
    </source>
</evidence>
<evidence type="ECO:0000256" key="6">
    <source>
        <dbReference type="ARBA" id="ARBA00023136"/>
    </source>
</evidence>
<evidence type="ECO:0000256" key="1">
    <source>
        <dbReference type="ARBA" id="ARBA00004651"/>
    </source>
</evidence>
<evidence type="ECO:0000313" key="9">
    <source>
        <dbReference type="Proteomes" id="UP000288758"/>
    </source>
</evidence>
<feature type="transmembrane region" description="Helical" evidence="7">
    <location>
        <begin position="101"/>
        <end position="119"/>
    </location>
</feature>
<comment type="subcellular location">
    <subcellularLocation>
        <location evidence="1">Cell membrane</location>
        <topology evidence="1">Multi-pass membrane protein</topology>
    </subcellularLocation>
</comment>
<keyword evidence="3" id="KW-1003">Cell membrane</keyword>
<evidence type="ECO:0000256" key="2">
    <source>
        <dbReference type="ARBA" id="ARBA00006679"/>
    </source>
</evidence>
<evidence type="ECO:0000256" key="4">
    <source>
        <dbReference type="ARBA" id="ARBA00022692"/>
    </source>
</evidence>
<feature type="transmembrane region" description="Helical" evidence="7">
    <location>
        <begin position="38"/>
        <end position="56"/>
    </location>
</feature>
<dbReference type="PANTHER" id="PTHR33452">
    <property type="entry name" value="OXIDOREDUCTASE CATD-RELATED"/>
    <property type="match status" value="1"/>
</dbReference>
<dbReference type="InterPro" id="IPR032808">
    <property type="entry name" value="DoxX"/>
</dbReference>
<dbReference type="AlphaFoldDB" id="A0A410S3R1"/>
<keyword evidence="6 7" id="KW-0472">Membrane</keyword>
<sequence>MAVRPPIRAYLENDTDPSALREDTPEAWRSFMGLLAPLGRLLFSVIFITSGLNHFIQLQALTAYAQASGVPDPRTAVLVSGGVLVVGGLCVLLGTFARLGAAMLAVFLVASAIMVHHFWKMDDPVQAQNNLIHFMKNLSMAGGALLIVYFGPGPFSLSRKKREAGLGGMKLGAPLR</sequence>
<reference evidence="8 9" key="1">
    <citation type="submission" date="2018-12" db="EMBL/GenBank/DDBJ databases">
        <title>Complete Genome Sequence of the Corallopyronin A producing Myxobacterium Corallococcus coralloides B035.</title>
        <authorList>
            <person name="Bouhired S.M."/>
            <person name="Rupp O."/>
            <person name="Blom J."/>
            <person name="Schaeberle T.F."/>
            <person name="Kehraus S."/>
            <person name="Schiefer A."/>
            <person name="Pfarr K."/>
            <person name="Goesmann A."/>
            <person name="Hoerauf A."/>
            <person name="Koenig G.M."/>
        </authorList>
    </citation>
    <scope>NUCLEOTIDE SEQUENCE [LARGE SCALE GENOMIC DNA]</scope>
    <source>
        <strain evidence="8 9">B035</strain>
    </source>
</reference>
<gene>
    <name evidence="8" type="primary">yphA</name>
    <name evidence="8" type="ORF">EJ065_7193</name>
</gene>
<evidence type="ECO:0000256" key="7">
    <source>
        <dbReference type="SAM" id="Phobius"/>
    </source>
</evidence>